<name>A0A7W6N9U9_9HYPH</name>
<evidence type="ECO:0000313" key="2">
    <source>
        <dbReference type="Proteomes" id="UP000519439"/>
    </source>
</evidence>
<dbReference type="EMBL" id="JACIDC010000020">
    <property type="protein sequence ID" value="MBB4042122.1"/>
    <property type="molecule type" value="Genomic_DNA"/>
</dbReference>
<comment type="caution">
    <text evidence="1">The sequence shown here is derived from an EMBL/GenBank/DDBJ whole genome shotgun (WGS) entry which is preliminary data.</text>
</comment>
<keyword evidence="2" id="KW-1185">Reference proteome</keyword>
<dbReference type="AlphaFoldDB" id="A0A7W6N9U9"/>
<protein>
    <submittedName>
        <fullName evidence="1">Uncharacterized protein</fullName>
    </submittedName>
</protein>
<dbReference type="Proteomes" id="UP000519439">
    <property type="component" value="Unassembled WGS sequence"/>
</dbReference>
<dbReference type="RefSeq" id="WP_051435401.1">
    <property type="nucleotide sequence ID" value="NZ_JACIDC010000020.1"/>
</dbReference>
<accession>A0A7W6N9U9</accession>
<proteinExistence type="predicted"/>
<reference evidence="1 2" key="1">
    <citation type="submission" date="2020-08" db="EMBL/GenBank/DDBJ databases">
        <title>Genomic Encyclopedia of Type Strains, Phase IV (KMG-IV): sequencing the most valuable type-strain genomes for metagenomic binning, comparative biology and taxonomic classification.</title>
        <authorList>
            <person name="Goeker M."/>
        </authorList>
    </citation>
    <scope>NUCLEOTIDE SEQUENCE [LARGE SCALE GENOMIC DNA]</scope>
    <source>
        <strain evidence="1 2">DSM 15743</strain>
    </source>
</reference>
<evidence type="ECO:0000313" key="1">
    <source>
        <dbReference type="EMBL" id="MBB4042122.1"/>
    </source>
</evidence>
<sequence length="201" mass="22675">MTAMTTERPIFENAEWLVSESGLEHKRTGYFIDRESLGQRREDGLWSWPLHMAEKNWCGMPSFAEAFTCAASVYGFAADAELAQSLQVARCEVSAWPQAAKAAPSPVPAIPRRLHPQASMPISAGWRYAGKSLSGQDFQGADETWRLRPEKGARPFLKNLRKRSEHLNPARDMTASWQAPHRIRTTGTRLVRLLQAAWNIR</sequence>
<organism evidence="1 2">
    <name type="scientific">Microvirga flocculans</name>
    <dbReference type="NCBI Taxonomy" id="217168"/>
    <lineage>
        <taxon>Bacteria</taxon>
        <taxon>Pseudomonadati</taxon>
        <taxon>Pseudomonadota</taxon>
        <taxon>Alphaproteobacteria</taxon>
        <taxon>Hyphomicrobiales</taxon>
        <taxon>Methylobacteriaceae</taxon>
        <taxon>Microvirga</taxon>
    </lineage>
</organism>
<gene>
    <name evidence="1" type="ORF">GGR34_003807</name>
</gene>